<evidence type="ECO:0000256" key="3">
    <source>
        <dbReference type="ARBA" id="ARBA00022454"/>
    </source>
</evidence>
<dbReference type="Proteomes" id="UP000694396">
    <property type="component" value="Unplaced"/>
</dbReference>
<feature type="region of interest" description="Disordered" evidence="8">
    <location>
        <begin position="1"/>
        <end position="169"/>
    </location>
</feature>
<keyword evidence="4" id="KW-0995">Kinetochore</keyword>
<comment type="subcellular location">
    <subcellularLocation>
        <location evidence="2">Chromosome</location>
        <location evidence="2">Centromere</location>
        <location evidence="2">Kinetochore</location>
    </subcellularLocation>
    <subcellularLocation>
        <location evidence="1">Nucleus</location>
    </subcellularLocation>
</comment>
<keyword evidence="6" id="KW-0137">Centromere</keyword>
<feature type="compositionally biased region" description="Basic residues" evidence="8">
    <location>
        <begin position="150"/>
        <end position="163"/>
    </location>
</feature>
<dbReference type="GO" id="GO:0046982">
    <property type="term" value="F:protein heterodimerization activity"/>
    <property type="evidence" value="ECO:0007669"/>
    <property type="project" value="InterPro"/>
</dbReference>
<dbReference type="InterPro" id="IPR028847">
    <property type="entry name" value="CENP-W"/>
</dbReference>
<evidence type="ECO:0000256" key="2">
    <source>
        <dbReference type="ARBA" id="ARBA00004629"/>
    </source>
</evidence>
<name>A0A8C3R750_9PASS</name>
<dbReference type="GO" id="GO:0003677">
    <property type="term" value="F:DNA binding"/>
    <property type="evidence" value="ECO:0007669"/>
    <property type="project" value="InterPro"/>
</dbReference>
<evidence type="ECO:0008006" key="11">
    <source>
        <dbReference type="Google" id="ProtNLM"/>
    </source>
</evidence>
<evidence type="ECO:0000256" key="4">
    <source>
        <dbReference type="ARBA" id="ARBA00022838"/>
    </source>
</evidence>
<dbReference type="Gene3D" id="1.10.20.10">
    <property type="entry name" value="Histone, subunit A"/>
    <property type="match status" value="1"/>
</dbReference>
<evidence type="ECO:0000256" key="5">
    <source>
        <dbReference type="ARBA" id="ARBA00023242"/>
    </source>
</evidence>
<dbReference type="SUPFAM" id="SSF47113">
    <property type="entry name" value="Histone-fold"/>
    <property type="match status" value="1"/>
</dbReference>
<keyword evidence="3" id="KW-0158">Chromosome</keyword>
<dbReference type="InterPro" id="IPR052484">
    <property type="entry name" value="CENP-W/WIP1"/>
</dbReference>
<keyword evidence="10" id="KW-1185">Reference proteome</keyword>
<dbReference type="CDD" id="cd13732">
    <property type="entry name" value="HFD_CENP-W"/>
    <property type="match status" value="1"/>
</dbReference>
<dbReference type="AlphaFoldDB" id="A0A8C3R750"/>
<dbReference type="GO" id="GO:0000776">
    <property type="term" value="C:kinetochore"/>
    <property type="evidence" value="ECO:0007669"/>
    <property type="project" value="UniProtKB-KW"/>
</dbReference>
<dbReference type="Pfam" id="PF15510">
    <property type="entry name" value="CENP-W"/>
    <property type="match status" value="1"/>
</dbReference>
<dbReference type="InterPro" id="IPR009072">
    <property type="entry name" value="Histone-fold"/>
</dbReference>
<dbReference type="Ensembl" id="ENSCRFT00000017687.1">
    <property type="protein sequence ID" value="ENSCRFP00000017093.1"/>
    <property type="gene ID" value="ENSCRFG00000013033.1"/>
</dbReference>
<evidence type="ECO:0000313" key="9">
    <source>
        <dbReference type="Ensembl" id="ENSCRFP00000017093.1"/>
    </source>
</evidence>
<protein>
    <recommendedName>
        <fullName evidence="11">Centromere protein W</fullName>
    </recommendedName>
</protein>
<dbReference type="GO" id="GO:0000278">
    <property type="term" value="P:mitotic cell cycle"/>
    <property type="evidence" value="ECO:0007669"/>
    <property type="project" value="InterPro"/>
</dbReference>
<evidence type="ECO:0000313" key="10">
    <source>
        <dbReference type="Proteomes" id="UP000694396"/>
    </source>
</evidence>
<evidence type="ECO:0000256" key="8">
    <source>
        <dbReference type="SAM" id="MobiDB-lite"/>
    </source>
</evidence>
<evidence type="ECO:0000256" key="6">
    <source>
        <dbReference type="ARBA" id="ARBA00023328"/>
    </source>
</evidence>
<dbReference type="GO" id="GO:0007059">
    <property type="term" value="P:chromosome segregation"/>
    <property type="evidence" value="ECO:0007669"/>
    <property type="project" value="TreeGrafter"/>
</dbReference>
<feature type="compositionally biased region" description="Low complexity" evidence="8">
    <location>
        <begin position="50"/>
        <end position="66"/>
    </location>
</feature>
<accession>A0A8C3R750</accession>
<evidence type="ECO:0000256" key="7">
    <source>
        <dbReference type="ARBA" id="ARBA00038432"/>
    </source>
</evidence>
<feature type="compositionally biased region" description="Basic and acidic residues" evidence="8">
    <location>
        <begin position="22"/>
        <end position="46"/>
    </location>
</feature>
<reference evidence="9" key="1">
    <citation type="submission" date="2025-08" db="UniProtKB">
        <authorList>
            <consortium name="Ensembl"/>
        </authorList>
    </citation>
    <scope>IDENTIFICATION</scope>
</reference>
<sequence length="237" mass="25483">QGLAGGRGNSLQPGLKPPLRSLPREADRHGGAREGNGRGGVHRDPPVPRAPARGAPFPARGPPGRQGRARRGRWDALRTTSGLPGKRGEDSWARAPGKRRRRERREGRGGARPLGSCVTAGARDCARAADSNGGGSERGARAAGAARGGGGRRRGRKEGRRMRSTAPRSTLRKIIKKHKPQLRLAANADLLVHLNFLLFLHRLAEEARTNAFENKSKIIKPEHTISAAKVILKKSRG</sequence>
<dbReference type="PANTHER" id="PTHR34832:SF1">
    <property type="entry name" value="CENTROMERE PROTEIN W"/>
    <property type="match status" value="1"/>
</dbReference>
<dbReference type="PANTHER" id="PTHR34832">
    <property type="entry name" value="CENTROMERE PROTEIN W"/>
    <property type="match status" value="1"/>
</dbReference>
<comment type="similarity">
    <text evidence="7">Belongs to the CENP-W/WIP1 family.</text>
</comment>
<dbReference type="GO" id="GO:0051382">
    <property type="term" value="P:kinetochore assembly"/>
    <property type="evidence" value="ECO:0007669"/>
    <property type="project" value="InterPro"/>
</dbReference>
<reference evidence="9" key="2">
    <citation type="submission" date="2025-09" db="UniProtKB">
        <authorList>
            <consortium name="Ensembl"/>
        </authorList>
    </citation>
    <scope>IDENTIFICATION</scope>
</reference>
<proteinExistence type="inferred from homology"/>
<keyword evidence="5" id="KW-0539">Nucleus</keyword>
<organism evidence="9 10">
    <name type="scientific">Cyanoderma ruficeps</name>
    <name type="common">rufous-capped babbler</name>
    <dbReference type="NCBI Taxonomy" id="181631"/>
    <lineage>
        <taxon>Eukaryota</taxon>
        <taxon>Metazoa</taxon>
        <taxon>Chordata</taxon>
        <taxon>Craniata</taxon>
        <taxon>Vertebrata</taxon>
        <taxon>Euteleostomi</taxon>
        <taxon>Archelosauria</taxon>
        <taxon>Archosauria</taxon>
        <taxon>Dinosauria</taxon>
        <taxon>Saurischia</taxon>
        <taxon>Theropoda</taxon>
        <taxon>Coelurosauria</taxon>
        <taxon>Aves</taxon>
        <taxon>Neognathae</taxon>
        <taxon>Neoaves</taxon>
        <taxon>Telluraves</taxon>
        <taxon>Australaves</taxon>
        <taxon>Passeriformes</taxon>
        <taxon>Sylvioidea</taxon>
        <taxon>Timaliidae</taxon>
        <taxon>Cyanoderma</taxon>
    </lineage>
</organism>
<evidence type="ECO:0000256" key="1">
    <source>
        <dbReference type="ARBA" id="ARBA00004123"/>
    </source>
</evidence>
<dbReference type="GO" id="GO:0005654">
    <property type="term" value="C:nucleoplasm"/>
    <property type="evidence" value="ECO:0007669"/>
    <property type="project" value="TreeGrafter"/>
</dbReference>